<organism evidence="6 7">
    <name type="scientific">Paramormyrops kingsleyae</name>
    <dbReference type="NCBI Taxonomy" id="1676925"/>
    <lineage>
        <taxon>Eukaryota</taxon>
        <taxon>Metazoa</taxon>
        <taxon>Chordata</taxon>
        <taxon>Craniata</taxon>
        <taxon>Vertebrata</taxon>
        <taxon>Euteleostomi</taxon>
        <taxon>Actinopterygii</taxon>
        <taxon>Neopterygii</taxon>
        <taxon>Teleostei</taxon>
        <taxon>Osteoglossocephala</taxon>
        <taxon>Osteoglossomorpha</taxon>
        <taxon>Osteoglossiformes</taxon>
        <taxon>Mormyridae</taxon>
        <taxon>Paramormyrops</taxon>
    </lineage>
</organism>
<reference evidence="6" key="2">
    <citation type="submission" date="2025-09" db="UniProtKB">
        <authorList>
            <consortium name="Ensembl"/>
        </authorList>
    </citation>
    <scope>IDENTIFICATION</scope>
</reference>
<reference evidence="6" key="1">
    <citation type="submission" date="2025-08" db="UniProtKB">
        <authorList>
            <consortium name="Ensembl"/>
        </authorList>
    </citation>
    <scope>IDENTIFICATION</scope>
</reference>
<dbReference type="GeneTree" id="ENSGT00940000160889"/>
<keyword evidence="4" id="KW-1133">Transmembrane helix</keyword>
<dbReference type="PANTHER" id="PTHR33721">
    <property type="entry name" value="TRANSMEMBRANE PROTEIN 255B-LIKE"/>
    <property type="match status" value="1"/>
</dbReference>
<keyword evidence="5" id="KW-0472">Membrane</keyword>
<dbReference type="InterPro" id="IPR028014">
    <property type="entry name" value="TMEM255"/>
</dbReference>
<accession>A0A3B3SZW7</accession>
<evidence type="ECO:0000313" key="7">
    <source>
        <dbReference type="Proteomes" id="UP000261540"/>
    </source>
</evidence>
<evidence type="ECO:0000256" key="3">
    <source>
        <dbReference type="ARBA" id="ARBA00022692"/>
    </source>
</evidence>
<dbReference type="Proteomes" id="UP000261540">
    <property type="component" value="Unplaced"/>
</dbReference>
<evidence type="ECO:0000256" key="2">
    <source>
        <dbReference type="ARBA" id="ARBA00007903"/>
    </source>
</evidence>
<sequence length="263" mass="29833">MPSHPLLLTSYIYHNLAAAIRESPHKVCPVCQVLMESRKRKASGLVLAMFSLSLIIVTLGVYSATRTENVSIAVTCVGSYLCIFFGVLGLFLRENRKQLVSARSRTDMRPLKAGRCKFYTCGNDYIYENYYIPRWFPCHRQVPYQGLMESCHMSVRSGTCHCCDQYNCANGGYLNHHYQFVGVQSCQDVLLLYRAMWILIVLYLVAFGLGVFTAAVLGGIKDQVKEASHLMRFRRGWNISCVVTHDVDQAGNMSLMMWIRQGI</sequence>
<proteinExistence type="inferred from homology"/>
<name>A0A3B3SZW7_9TELE</name>
<protein>
    <submittedName>
        <fullName evidence="6">Si:dkey-283j8.1</fullName>
    </submittedName>
</protein>
<dbReference type="STRING" id="1676925.ENSPKIP00000036332"/>
<evidence type="ECO:0000256" key="4">
    <source>
        <dbReference type="ARBA" id="ARBA00022989"/>
    </source>
</evidence>
<dbReference type="GO" id="GO:0016020">
    <property type="term" value="C:membrane"/>
    <property type="evidence" value="ECO:0007669"/>
    <property type="project" value="UniProtKB-SubCell"/>
</dbReference>
<comment type="subcellular location">
    <subcellularLocation>
        <location evidence="1">Membrane</location>
        <topology evidence="1">Multi-pass membrane protein</topology>
    </subcellularLocation>
</comment>
<dbReference type="PANTHER" id="PTHR33721:SF4">
    <property type="entry name" value="TRANSMEMBRANE PROTEIN 255B"/>
    <property type="match status" value="1"/>
</dbReference>
<evidence type="ECO:0000256" key="5">
    <source>
        <dbReference type="ARBA" id="ARBA00023136"/>
    </source>
</evidence>
<dbReference type="Ensembl" id="ENSPKIT00000017276.1">
    <property type="protein sequence ID" value="ENSPKIP00000036332.1"/>
    <property type="gene ID" value="ENSPKIG00000014934.1"/>
</dbReference>
<dbReference type="Pfam" id="PF14967">
    <property type="entry name" value="FAM70"/>
    <property type="match status" value="2"/>
</dbReference>
<dbReference type="AlphaFoldDB" id="A0A3B3SZW7"/>
<comment type="similarity">
    <text evidence="2">Belongs to the TMEM255 family.</text>
</comment>
<evidence type="ECO:0000256" key="1">
    <source>
        <dbReference type="ARBA" id="ARBA00004141"/>
    </source>
</evidence>
<keyword evidence="3" id="KW-0812">Transmembrane</keyword>
<evidence type="ECO:0000313" key="6">
    <source>
        <dbReference type="Ensembl" id="ENSPKIP00000036332.1"/>
    </source>
</evidence>
<keyword evidence="7" id="KW-1185">Reference proteome</keyword>